<name>A0ABW4BLW8_9LACO</name>
<reference evidence="9" key="1">
    <citation type="journal article" date="2019" name="Int. J. Syst. Evol. Microbiol.">
        <title>The Global Catalogue of Microorganisms (GCM) 10K type strain sequencing project: providing services to taxonomists for standard genome sequencing and annotation.</title>
        <authorList>
            <consortium name="The Broad Institute Genomics Platform"/>
            <consortium name="The Broad Institute Genome Sequencing Center for Infectious Disease"/>
            <person name="Wu L."/>
            <person name="Ma J."/>
        </authorList>
    </citation>
    <scope>NUCLEOTIDE SEQUENCE [LARGE SCALE GENOMIC DNA]</scope>
    <source>
        <strain evidence="9">CCM 8937</strain>
    </source>
</reference>
<accession>A0ABW4BLW8</accession>
<dbReference type="Pfam" id="PF22381">
    <property type="entry name" value="Staph_reg_Sar_Rot"/>
    <property type="match status" value="1"/>
</dbReference>
<dbReference type="SMART" id="SM00347">
    <property type="entry name" value="HTH_MARR"/>
    <property type="match status" value="1"/>
</dbReference>
<keyword evidence="6" id="KW-0812">Transmembrane</keyword>
<dbReference type="PRINTS" id="PR00598">
    <property type="entry name" value="HTHMARR"/>
</dbReference>
<evidence type="ECO:0000256" key="5">
    <source>
        <dbReference type="ARBA" id="ARBA00023163"/>
    </source>
</evidence>
<evidence type="ECO:0000256" key="6">
    <source>
        <dbReference type="SAM" id="Phobius"/>
    </source>
</evidence>
<keyword evidence="9" id="KW-1185">Reference proteome</keyword>
<dbReference type="Proteomes" id="UP001597191">
    <property type="component" value="Unassembled WGS sequence"/>
</dbReference>
<evidence type="ECO:0000256" key="3">
    <source>
        <dbReference type="ARBA" id="ARBA00023015"/>
    </source>
</evidence>
<keyword evidence="5" id="KW-0804">Transcription</keyword>
<evidence type="ECO:0000313" key="8">
    <source>
        <dbReference type="EMBL" id="MFD1411237.1"/>
    </source>
</evidence>
<keyword evidence="4" id="KW-0238">DNA-binding</keyword>
<feature type="domain" description="HTH marR-type" evidence="7">
    <location>
        <begin position="8"/>
        <end position="148"/>
    </location>
</feature>
<evidence type="ECO:0000313" key="9">
    <source>
        <dbReference type="Proteomes" id="UP001597191"/>
    </source>
</evidence>
<protein>
    <submittedName>
        <fullName evidence="8">MarR family winged helix-turn-helix transcriptional regulator</fullName>
    </submittedName>
</protein>
<dbReference type="Gene3D" id="1.10.10.10">
    <property type="entry name" value="Winged helix-like DNA-binding domain superfamily/Winged helix DNA-binding domain"/>
    <property type="match status" value="1"/>
</dbReference>
<dbReference type="EMBL" id="JBHTOH010000038">
    <property type="protein sequence ID" value="MFD1411237.1"/>
    <property type="molecule type" value="Genomic_DNA"/>
</dbReference>
<dbReference type="InterPro" id="IPR036388">
    <property type="entry name" value="WH-like_DNA-bd_sf"/>
</dbReference>
<dbReference type="InterPro" id="IPR036390">
    <property type="entry name" value="WH_DNA-bd_sf"/>
</dbReference>
<comment type="caution">
    <text evidence="8">The sequence shown here is derived from an EMBL/GenBank/DDBJ whole genome shotgun (WGS) entry which is preliminary data.</text>
</comment>
<evidence type="ECO:0000256" key="1">
    <source>
        <dbReference type="ARBA" id="ARBA00004496"/>
    </source>
</evidence>
<dbReference type="RefSeq" id="WP_125647563.1">
    <property type="nucleotide sequence ID" value="NZ_JBHTOH010000038.1"/>
</dbReference>
<dbReference type="PROSITE" id="PS50995">
    <property type="entry name" value="HTH_MARR_2"/>
    <property type="match status" value="1"/>
</dbReference>
<keyword evidence="6" id="KW-1133">Transmembrane helix</keyword>
<evidence type="ECO:0000256" key="2">
    <source>
        <dbReference type="ARBA" id="ARBA00022490"/>
    </source>
</evidence>
<keyword evidence="3" id="KW-0805">Transcription regulation</keyword>
<dbReference type="PANTHER" id="PTHR33164">
    <property type="entry name" value="TRANSCRIPTIONAL REGULATOR, MARR FAMILY"/>
    <property type="match status" value="1"/>
</dbReference>
<feature type="transmembrane region" description="Helical" evidence="6">
    <location>
        <begin position="25"/>
        <end position="47"/>
    </location>
</feature>
<comment type="subcellular location">
    <subcellularLocation>
        <location evidence="1">Cytoplasm</location>
    </subcellularLocation>
</comment>
<keyword evidence="2" id="KW-0963">Cytoplasm</keyword>
<dbReference type="SUPFAM" id="SSF46785">
    <property type="entry name" value="Winged helix' DNA-binding domain"/>
    <property type="match status" value="1"/>
</dbReference>
<evidence type="ECO:0000256" key="4">
    <source>
        <dbReference type="ARBA" id="ARBA00023125"/>
    </source>
</evidence>
<dbReference type="InterPro" id="IPR000835">
    <property type="entry name" value="HTH_MarR-typ"/>
</dbReference>
<dbReference type="InterPro" id="IPR055166">
    <property type="entry name" value="Transc_reg_Sar_Rot_HTH"/>
</dbReference>
<evidence type="ECO:0000259" key="7">
    <source>
        <dbReference type="PROSITE" id="PS50995"/>
    </source>
</evidence>
<proteinExistence type="predicted"/>
<sequence>MTEPILLDEQLCFEVYQAHKAFNHFYAQALAPFHLTYAQYIVLLVLFQEEKISVKELGQHVGLDSGTLTPLLKRLEKDGWIKRERSQADERRLEIGLTTMAQRKKESIFEHVRGCVSVLELPEESYRRMMTDVAFLTNQIDHATEKLS</sequence>
<dbReference type="InterPro" id="IPR039422">
    <property type="entry name" value="MarR/SlyA-like"/>
</dbReference>
<organism evidence="8 9">
    <name type="scientific">Lapidilactobacillus gannanensis</name>
    <dbReference type="NCBI Taxonomy" id="2486002"/>
    <lineage>
        <taxon>Bacteria</taxon>
        <taxon>Bacillati</taxon>
        <taxon>Bacillota</taxon>
        <taxon>Bacilli</taxon>
        <taxon>Lactobacillales</taxon>
        <taxon>Lactobacillaceae</taxon>
        <taxon>Lapidilactobacillus</taxon>
    </lineage>
</organism>
<dbReference type="PANTHER" id="PTHR33164:SF5">
    <property type="entry name" value="ORGANIC HYDROPEROXIDE RESISTANCE TRANSCRIPTIONAL REGULATOR"/>
    <property type="match status" value="1"/>
</dbReference>
<keyword evidence="6" id="KW-0472">Membrane</keyword>
<gene>
    <name evidence="8" type="ORF">ACFQ4R_06435</name>
</gene>